<organism evidence="2 3">
    <name type="scientific">Posidoniimonas corsicana</name>
    <dbReference type="NCBI Taxonomy" id="1938618"/>
    <lineage>
        <taxon>Bacteria</taxon>
        <taxon>Pseudomonadati</taxon>
        <taxon>Planctomycetota</taxon>
        <taxon>Planctomycetia</taxon>
        <taxon>Pirellulales</taxon>
        <taxon>Lacipirellulaceae</taxon>
        <taxon>Posidoniimonas</taxon>
    </lineage>
</organism>
<keyword evidence="1" id="KW-0812">Transmembrane</keyword>
<evidence type="ECO:0000256" key="1">
    <source>
        <dbReference type="SAM" id="Phobius"/>
    </source>
</evidence>
<dbReference type="RefSeq" id="WP_146561730.1">
    <property type="nucleotide sequence ID" value="NZ_SIHJ01000001.1"/>
</dbReference>
<evidence type="ECO:0000313" key="3">
    <source>
        <dbReference type="Proteomes" id="UP000316714"/>
    </source>
</evidence>
<proteinExistence type="predicted"/>
<keyword evidence="3" id="KW-1185">Reference proteome</keyword>
<reference evidence="2 3" key="1">
    <citation type="submission" date="2019-02" db="EMBL/GenBank/DDBJ databases">
        <title>Deep-cultivation of Planctomycetes and their phenomic and genomic characterization uncovers novel biology.</title>
        <authorList>
            <person name="Wiegand S."/>
            <person name="Jogler M."/>
            <person name="Boedeker C."/>
            <person name="Pinto D."/>
            <person name="Vollmers J."/>
            <person name="Rivas-Marin E."/>
            <person name="Kohn T."/>
            <person name="Peeters S.H."/>
            <person name="Heuer A."/>
            <person name="Rast P."/>
            <person name="Oberbeckmann S."/>
            <person name="Bunk B."/>
            <person name="Jeske O."/>
            <person name="Meyerdierks A."/>
            <person name="Storesund J.E."/>
            <person name="Kallscheuer N."/>
            <person name="Luecker S."/>
            <person name="Lage O.M."/>
            <person name="Pohl T."/>
            <person name="Merkel B.J."/>
            <person name="Hornburger P."/>
            <person name="Mueller R.-W."/>
            <person name="Bruemmer F."/>
            <person name="Labrenz M."/>
            <person name="Spormann A.M."/>
            <person name="Op Den Camp H."/>
            <person name="Overmann J."/>
            <person name="Amann R."/>
            <person name="Jetten M.S.M."/>
            <person name="Mascher T."/>
            <person name="Medema M.H."/>
            <person name="Devos D.P."/>
            <person name="Kaster A.-K."/>
            <person name="Ovreas L."/>
            <person name="Rohde M."/>
            <person name="Galperin M.Y."/>
            <person name="Jogler C."/>
        </authorList>
    </citation>
    <scope>NUCLEOTIDE SEQUENCE [LARGE SCALE GENOMIC DNA]</scope>
    <source>
        <strain evidence="2 3">KOR34</strain>
    </source>
</reference>
<comment type="caution">
    <text evidence="2">The sequence shown here is derived from an EMBL/GenBank/DDBJ whole genome shotgun (WGS) entry which is preliminary data.</text>
</comment>
<gene>
    <name evidence="2" type="ORF">KOR34_03970</name>
</gene>
<dbReference type="AlphaFoldDB" id="A0A5C5VCY0"/>
<dbReference type="Proteomes" id="UP000316714">
    <property type="component" value="Unassembled WGS sequence"/>
</dbReference>
<dbReference type="EMBL" id="SIHJ01000001">
    <property type="protein sequence ID" value="TWT35505.1"/>
    <property type="molecule type" value="Genomic_DNA"/>
</dbReference>
<evidence type="ECO:0000313" key="2">
    <source>
        <dbReference type="EMBL" id="TWT35505.1"/>
    </source>
</evidence>
<feature type="transmembrane region" description="Helical" evidence="1">
    <location>
        <begin position="35"/>
        <end position="58"/>
    </location>
</feature>
<keyword evidence="1" id="KW-1133">Transmembrane helix</keyword>
<keyword evidence="1" id="KW-0472">Membrane</keyword>
<protein>
    <submittedName>
        <fullName evidence="2">Uncharacterized protein</fullName>
    </submittedName>
</protein>
<accession>A0A5C5VCY0</accession>
<sequence>MTFRFSIRAALLILTLGAGLSLILAQAVQGQIWAVGIVIAVACLPAAFLPYVFWYWVIRATSLVLTPKQPSADTPQQPN</sequence>
<name>A0A5C5VCY0_9BACT</name>